<dbReference type="Pfam" id="PF05514">
    <property type="entry name" value="HR_lesion"/>
    <property type="match status" value="1"/>
</dbReference>
<feature type="chain" id="PRO_5040396463" description="HR-like lesion-inducer" evidence="2">
    <location>
        <begin position="23"/>
        <end position="148"/>
    </location>
</feature>
<dbReference type="EMBL" id="JAKUCV010004237">
    <property type="protein sequence ID" value="KAJ4836064.1"/>
    <property type="molecule type" value="Genomic_DNA"/>
</dbReference>
<evidence type="ECO:0000313" key="4">
    <source>
        <dbReference type="Proteomes" id="UP001141552"/>
    </source>
</evidence>
<sequence>MGFLSFVGRVLFASVFILPAWQEFNEYDLDGGPASKALAPKFNAFSKHVGFQVPPFEPKHVIALSVALKGEGGLLFIFGSSYGASLLALNQAILTPILYDFYNYDVEKKEFNLLFTEFTQNLALFGALLYFIGMKNSIPKRQLKEKTP</sequence>
<feature type="transmembrane region" description="Helical" evidence="1">
    <location>
        <begin position="74"/>
        <end position="99"/>
    </location>
</feature>
<proteinExistence type="predicted"/>
<dbReference type="AlphaFoldDB" id="A0A9Q0FSJ9"/>
<comment type="caution">
    <text evidence="3">The sequence shown here is derived from an EMBL/GenBank/DDBJ whole genome shotgun (WGS) entry which is preliminary data.</text>
</comment>
<evidence type="ECO:0000256" key="2">
    <source>
        <dbReference type="SAM" id="SignalP"/>
    </source>
</evidence>
<keyword evidence="2" id="KW-0732">Signal</keyword>
<protein>
    <recommendedName>
        <fullName evidence="5">HR-like lesion-inducer</fullName>
    </recommendedName>
</protein>
<dbReference type="PANTHER" id="PTHR31474:SF1">
    <property type="entry name" value="EXPRESSED PROTEIN"/>
    <property type="match status" value="1"/>
</dbReference>
<dbReference type="OrthoDB" id="529675at2759"/>
<keyword evidence="4" id="KW-1185">Reference proteome</keyword>
<keyword evidence="1" id="KW-0472">Membrane</keyword>
<dbReference type="PANTHER" id="PTHR31474">
    <property type="entry name" value="HR-LIKE LESION-INDUCER"/>
    <property type="match status" value="1"/>
</dbReference>
<dbReference type="Proteomes" id="UP001141552">
    <property type="component" value="Unassembled WGS sequence"/>
</dbReference>
<keyword evidence="1" id="KW-0812">Transmembrane</keyword>
<feature type="signal peptide" evidence="2">
    <location>
        <begin position="1"/>
        <end position="22"/>
    </location>
</feature>
<evidence type="ECO:0008006" key="5">
    <source>
        <dbReference type="Google" id="ProtNLM"/>
    </source>
</evidence>
<name>A0A9Q0FSJ9_9ROSI</name>
<evidence type="ECO:0000313" key="3">
    <source>
        <dbReference type="EMBL" id="KAJ4836064.1"/>
    </source>
</evidence>
<reference evidence="3" key="2">
    <citation type="journal article" date="2023" name="Plants (Basel)">
        <title>Annotation of the Turnera subulata (Passifloraceae) Draft Genome Reveals the S-Locus Evolved after the Divergence of Turneroideae from Passifloroideae in a Stepwise Manner.</title>
        <authorList>
            <person name="Henning P.M."/>
            <person name="Roalson E.H."/>
            <person name="Mir W."/>
            <person name="McCubbin A.G."/>
            <person name="Shore J.S."/>
        </authorList>
    </citation>
    <scope>NUCLEOTIDE SEQUENCE</scope>
    <source>
        <strain evidence="3">F60SS</strain>
    </source>
</reference>
<feature type="transmembrane region" description="Helical" evidence="1">
    <location>
        <begin position="111"/>
        <end position="132"/>
    </location>
</feature>
<reference evidence="3" key="1">
    <citation type="submission" date="2022-02" db="EMBL/GenBank/DDBJ databases">
        <authorList>
            <person name="Henning P.M."/>
            <person name="McCubbin A.G."/>
            <person name="Shore J.S."/>
        </authorList>
    </citation>
    <scope>NUCLEOTIDE SEQUENCE</scope>
    <source>
        <strain evidence="3">F60SS</strain>
        <tissue evidence="3">Leaves</tissue>
    </source>
</reference>
<organism evidence="3 4">
    <name type="scientific">Turnera subulata</name>
    <dbReference type="NCBI Taxonomy" id="218843"/>
    <lineage>
        <taxon>Eukaryota</taxon>
        <taxon>Viridiplantae</taxon>
        <taxon>Streptophyta</taxon>
        <taxon>Embryophyta</taxon>
        <taxon>Tracheophyta</taxon>
        <taxon>Spermatophyta</taxon>
        <taxon>Magnoliopsida</taxon>
        <taxon>eudicotyledons</taxon>
        <taxon>Gunneridae</taxon>
        <taxon>Pentapetalae</taxon>
        <taxon>rosids</taxon>
        <taxon>fabids</taxon>
        <taxon>Malpighiales</taxon>
        <taxon>Passifloraceae</taxon>
        <taxon>Turnera</taxon>
    </lineage>
</organism>
<gene>
    <name evidence="3" type="ORF">Tsubulata_008966</name>
</gene>
<evidence type="ECO:0000256" key="1">
    <source>
        <dbReference type="SAM" id="Phobius"/>
    </source>
</evidence>
<accession>A0A9Q0FSJ9</accession>
<keyword evidence="1" id="KW-1133">Transmembrane helix</keyword>
<dbReference type="InterPro" id="IPR008637">
    <property type="entry name" value="HR_lesion"/>
</dbReference>